<sequence length="107" mass="11708">MFFMAIKILAVGAAYGTVAEVEVVVRSLLPDVNKRNTFWAVAKEKKSINKELASAASDYRTGCCTNRDILRGMALRQPTLVAEGSLADRRAESSNNEAIAMFIIQVI</sequence>
<accession>A0AAD5SNX9</accession>
<evidence type="ECO:0000313" key="2">
    <source>
        <dbReference type="EMBL" id="KAJ3086502.1"/>
    </source>
</evidence>
<keyword evidence="3" id="KW-1185">Reference proteome</keyword>
<feature type="signal peptide" evidence="1">
    <location>
        <begin position="1"/>
        <end position="19"/>
    </location>
</feature>
<evidence type="ECO:0000256" key="1">
    <source>
        <dbReference type="SAM" id="SignalP"/>
    </source>
</evidence>
<dbReference type="EMBL" id="JADGJH010004264">
    <property type="protein sequence ID" value="KAJ3086502.1"/>
    <property type="molecule type" value="Genomic_DNA"/>
</dbReference>
<dbReference type="Proteomes" id="UP001211907">
    <property type="component" value="Unassembled WGS sequence"/>
</dbReference>
<feature type="chain" id="PRO_5042143419" evidence="1">
    <location>
        <begin position="20"/>
        <end position="107"/>
    </location>
</feature>
<reference evidence="2" key="1">
    <citation type="submission" date="2020-05" db="EMBL/GenBank/DDBJ databases">
        <title>Phylogenomic resolution of chytrid fungi.</title>
        <authorList>
            <person name="Stajich J.E."/>
            <person name="Amses K."/>
            <person name="Simmons R."/>
            <person name="Seto K."/>
            <person name="Myers J."/>
            <person name="Bonds A."/>
            <person name="Quandt C.A."/>
            <person name="Barry K."/>
            <person name="Liu P."/>
            <person name="Grigoriev I."/>
            <person name="Longcore J.E."/>
            <person name="James T.Y."/>
        </authorList>
    </citation>
    <scope>NUCLEOTIDE SEQUENCE</scope>
    <source>
        <strain evidence="2">JEL0513</strain>
    </source>
</reference>
<protein>
    <submittedName>
        <fullName evidence="2">Uncharacterized protein</fullName>
    </submittedName>
</protein>
<dbReference type="AlphaFoldDB" id="A0AAD5SNX9"/>
<evidence type="ECO:0000313" key="3">
    <source>
        <dbReference type="Proteomes" id="UP001211907"/>
    </source>
</evidence>
<keyword evidence="1" id="KW-0732">Signal</keyword>
<name>A0AAD5SNX9_9FUNG</name>
<comment type="caution">
    <text evidence="2">The sequence shown here is derived from an EMBL/GenBank/DDBJ whole genome shotgun (WGS) entry which is preliminary data.</text>
</comment>
<proteinExistence type="predicted"/>
<organism evidence="2 3">
    <name type="scientific">Physocladia obscura</name>
    <dbReference type="NCBI Taxonomy" id="109957"/>
    <lineage>
        <taxon>Eukaryota</taxon>
        <taxon>Fungi</taxon>
        <taxon>Fungi incertae sedis</taxon>
        <taxon>Chytridiomycota</taxon>
        <taxon>Chytridiomycota incertae sedis</taxon>
        <taxon>Chytridiomycetes</taxon>
        <taxon>Chytridiales</taxon>
        <taxon>Chytriomycetaceae</taxon>
        <taxon>Physocladia</taxon>
    </lineage>
</organism>
<gene>
    <name evidence="2" type="ORF">HK100_008680</name>
</gene>